<dbReference type="InterPro" id="IPR036890">
    <property type="entry name" value="HATPase_C_sf"/>
</dbReference>
<evidence type="ECO:0000256" key="6">
    <source>
        <dbReference type="ARBA" id="ARBA00022777"/>
    </source>
</evidence>
<dbReference type="SMART" id="SM00388">
    <property type="entry name" value="HisKA"/>
    <property type="match status" value="1"/>
</dbReference>
<protein>
    <recommendedName>
        <fullName evidence="8">Sensor-like histidine kinase SenX3</fullName>
        <ecNumber evidence="3">2.7.13.3</ecNumber>
    </recommendedName>
</protein>
<dbReference type="InterPro" id="IPR003594">
    <property type="entry name" value="HATPase_dom"/>
</dbReference>
<dbReference type="GO" id="GO:0005886">
    <property type="term" value="C:plasma membrane"/>
    <property type="evidence" value="ECO:0007669"/>
    <property type="project" value="UniProtKB-SubCell"/>
</dbReference>
<feature type="domain" description="Histidine kinase" evidence="9">
    <location>
        <begin position="177"/>
        <end position="390"/>
    </location>
</feature>
<dbReference type="SUPFAM" id="SSF47384">
    <property type="entry name" value="Homodimeric domain of signal transducing histidine kinase"/>
    <property type="match status" value="1"/>
</dbReference>
<keyword evidence="11" id="KW-1185">Reference proteome</keyword>
<dbReference type="GO" id="GO:0007234">
    <property type="term" value="P:osmosensory signaling via phosphorelay pathway"/>
    <property type="evidence" value="ECO:0007669"/>
    <property type="project" value="TreeGrafter"/>
</dbReference>
<evidence type="ECO:0000256" key="5">
    <source>
        <dbReference type="ARBA" id="ARBA00022679"/>
    </source>
</evidence>
<evidence type="ECO:0000313" key="10">
    <source>
        <dbReference type="EMBL" id="SDR78246.1"/>
    </source>
</evidence>
<dbReference type="RefSeq" id="WP_092665785.1">
    <property type="nucleotide sequence ID" value="NZ_LT629734.1"/>
</dbReference>
<name>A0A1H1LUN9_9MICO</name>
<dbReference type="SMART" id="SM00065">
    <property type="entry name" value="GAF"/>
    <property type="match status" value="1"/>
</dbReference>
<dbReference type="PANTHER" id="PTHR42878">
    <property type="entry name" value="TWO-COMPONENT HISTIDINE KINASE"/>
    <property type="match status" value="1"/>
</dbReference>
<comment type="subcellular location">
    <subcellularLocation>
        <location evidence="2">Cell membrane</location>
    </subcellularLocation>
</comment>
<dbReference type="PANTHER" id="PTHR42878:SF15">
    <property type="entry name" value="BACTERIOPHYTOCHROME"/>
    <property type="match status" value="1"/>
</dbReference>
<dbReference type="InterPro" id="IPR003018">
    <property type="entry name" value="GAF"/>
</dbReference>
<keyword evidence="4" id="KW-0597">Phosphoprotein</keyword>
<dbReference type="InterPro" id="IPR029016">
    <property type="entry name" value="GAF-like_dom_sf"/>
</dbReference>
<dbReference type="PRINTS" id="PR00344">
    <property type="entry name" value="BCTRLSENSOR"/>
</dbReference>
<evidence type="ECO:0000256" key="2">
    <source>
        <dbReference type="ARBA" id="ARBA00004236"/>
    </source>
</evidence>
<evidence type="ECO:0000313" key="11">
    <source>
        <dbReference type="Proteomes" id="UP000199649"/>
    </source>
</evidence>
<reference evidence="11" key="1">
    <citation type="submission" date="2016-10" db="EMBL/GenBank/DDBJ databases">
        <authorList>
            <person name="Varghese N."/>
            <person name="Submissions S."/>
        </authorList>
    </citation>
    <scope>NUCLEOTIDE SEQUENCE [LARGE SCALE GENOMIC DNA]</scope>
    <source>
        <strain evidence="11">DSM 22965</strain>
    </source>
</reference>
<dbReference type="OrthoDB" id="9808408at2"/>
<evidence type="ECO:0000256" key="7">
    <source>
        <dbReference type="ARBA" id="ARBA00023012"/>
    </source>
</evidence>
<evidence type="ECO:0000256" key="4">
    <source>
        <dbReference type="ARBA" id="ARBA00022553"/>
    </source>
</evidence>
<dbReference type="Gene3D" id="3.30.450.40">
    <property type="match status" value="1"/>
</dbReference>
<organism evidence="10 11">
    <name type="scientific">Agrococcus carbonis</name>
    <dbReference type="NCBI Taxonomy" id="684552"/>
    <lineage>
        <taxon>Bacteria</taxon>
        <taxon>Bacillati</taxon>
        <taxon>Actinomycetota</taxon>
        <taxon>Actinomycetes</taxon>
        <taxon>Micrococcales</taxon>
        <taxon>Microbacteriaceae</taxon>
        <taxon>Agrococcus</taxon>
    </lineage>
</organism>
<evidence type="ECO:0000256" key="8">
    <source>
        <dbReference type="ARBA" id="ARBA00039401"/>
    </source>
</evidence>
<accession>A0A1H1LUN9</accession>
<dbReference type="EC" id="2.7.13.3" evidence="3"/>
<dbReference type="GO" id="GO:0000156">
    <property type="term" value="F:phosphorelay response regulator activity"/>
    <property type="evidence" value="ECO:0007669"/>
    <property type="project" value="TreeGrafter"/>
</dbReference>
<dbReference type="SUPFAM" id="SSF55874">
    <property type="entry name" value="ATPase domain of HSP90 chaperone/DNA topoisomerase II/histidine kinase"/>
    <property type="match status" value="1"/>
</dbReference>
<evidence type="ECO:0000256" key="1">
    <source>
        <dbReference type="ARBA" id="ARBA00000085"/>
    </source>
</evidence>
<dbReference type="SUPFAM" id="SSF55781">
    <property type="entry name" value="GAF domain-like"/>
    <property type="match status" value="1"/>
</dbReference>
<dbReference type="GO" id="GO:0030295">
    <property type="term" value="F:protein kinase activator activity"/>
    <property type="evidence" value="ECO:0007669"/>
    <property type="project" value="TreeGrafter"/>
</dbReference>
<dbReference type="Proteomes" id="UP000199649">
    <property type="component" value="Chromosome I"/>
</dbReference>
<dbReference type="EMBL" id="LT629734">
    <property type="protein sequence ID" value="SDR78246.1"/>
    <property type="molecule type" value="Genomic_DNA"/>
</dbReference>
<dbReference type="InterPro" id="IPR036097">
    <property type="entry name" value="HisK_dim/P_sf"/>
</dbReference>
<dbReference type="SMART" id="SM00387">
    <property type="entry name" value="HATPase_c"/>
    <property type="match status" value="1"/>
</dbReference>
<dbReference type="STRING" id="684552.SAMN04489719_0756"/>
<sequence>MSTAADIVRREAIAEYALIGAPPEPDLQGLVDLAATVCGVPTAVINIIDDRAQHQIAAIGFEPSVCSREDSMCNAVFQEPGHVVVPDAREDARFRDNPFVTGDIASIRFYASSPLITPKGVPIGTLCVFDDVVGDLSEQRSRSLALLAHQVVDVLELRRMTRELSRSNAQLAEFAGQVSHDLRNPLTALRGFLELAADSPELADAPTASGALARAEGAAERMSAMVEDLLDYARVGGSLRRSRVDLGAVVADALDDLDASVAAAGAVVEVEPLPHVTGDATLLRALMQNLLANAVKFAGAERGRPRVSVRAHDVGSSWRIAVDDDGPGIPPHERERVFGLLARGGSGDVEGSGIGLSTCRRIVEAHGGSIGIDDAAAGGASVWVLLPADG</sequence>
<keyword evidence="6 10" id="KW-0418">Kinase</keyword>
<evidence type="ECO:0000259" key="9">
    <source>
        <dbReference type="PROSITE" id="PS50109"/>
    </source>
</evidence>
<evidence type="ECO:0000256" key="3">
    <source>
        <dbReference type="ARBA" id="ARBA00012438"/>
    </source>
</evidence>
<dbReference type="CDD" id="cd00082">
    <property type="entry name" value="HisKA"/>
    <property type="match status" value="1"/>
</dbReference>
<dbReference type="InterPro" id="IPR005467">
    <property type="entry name" value="His_kinase_dom"/>
</dbReference>
<dbReference type="InterPro" id="IPR050351">
    <property type="entry name" value="BphY/WalK/GraS-like"/>
</dbReference>
<dbReference type="GO" id="GO:0000155">
    <property type="term" value="F:phosphorelay sensor kinase activity"/>
    <property type="evidence" value="ECO:0007669"/>
    <property type="project" value="InterPro"/>
</dbReference>
<dbReference type="Pfam" id="PF02518">
    <property type="entry name" value="HATPase_c"/>
    <property type="match status" value="1"/>
</dbReference>
<gene>
    <name evidence="10" type="ORF">SAMN04489719_0756</name>
</gene>
<keyword evidence="5" id="KW-0808">Transferase</keyword>
<dbReference type="InterPro" id="IPR004358">
    <property type="entry name" value="Sig_transdc_His_kin-like_C"/>
</dbReference>
<proteinExistence type="predicted"/>
<dbReference type="AlphaFoldDB" id="A0A1H1LUN9"/>
<keyword evidence="7" id="KW-0902">Two-component regulatory system</keyword>
<dbReference type="PROSITE" id="PS50109">
    <property type="entry name" value="HIS_KIN"/>
    <property type="match status" value="1"/>
</dbReference>
<dbReference type="Gene3D" id="1.10.287.130">
    <property type="match status" value="1"/>
</dbReference>
<dbReference type="InterPro" id="IPR003661">
    <property type="entry name" value="HisK_dim/P_dom"/>
</dbReference>
<dbReference type="Gene3D" id="3.30.565.10">
    <property type="entry name" value="Histidine kinase-like ATPase, C-terminal domain"/>
    <property type="match status" value="1"/>
</dbReference>
<comment type="catalytic activity">
    <reaction evidence="1">
        <text>ATP + protein L-histidine = ADP + protein N-phospho-L-histidine.</text>
        <dbReference type="EC" id="2.7.13.3"/>
    </reaction>
</comment>
<dbReference type="Pfam" id="PF00512">
    <property type="entry name" value="HisKA"/>
    <property type="match status" value="1"/>
</dbReference>